<dbReference type="EMBL" id="JAOL01000150">
    <property type="protein sequence ID" value="EUA88019.1"/>
    <property type="molecule type" value="Genomic_DNA"/>
</dbReference>
<comment type="caution">
    <text evidence="1">The sequence shown here is derived from an EMBL/GenBank/DDBJ whole genome shotgun (WGS) entry which is preliminary data.</text>
</comment>
<gene>
    <name evidence="1" type="ORF">I551_5514</name>
</gene>
<evidence type="ECO:0000313" key="2">
    <source>
        <dbReference type="Proteomes" id="UP000020681"/>
    </source>
</evidence>
<protein>
    <submittedName>
        <fullName evidence="1">Uncharacterized protein</fullName>
    </submittedName>
</protein>
<proteinExistence type="predicted"/>
<dbReference type="Proteomes" id="UP000020681">
    <property type="component" value="Unassembled WGS sequence"/>
</dbReference>
<keyword evidence="2" id="KW-1185">Reference proteome</keyword>
<organism evidence="1 2">
    <name type="scientific">Mycobacterium ulcerans str. Harvey</name>
    <dbReference type="NCBI Taxonomy" id="1299332"/>
    <lineage>
        <taxon>Bacteria</taxon>
        <taxon>Bacillati</taxon>
        <taxon>Actinomycetota</taxon>
        <taxon>Actinomycetes</taxon>
        <taxon>Mycobacteriales</taxon>
        <taxon>Mycobacteriaceae</taxon>
        <taxon>Mycobacterium</taxon>
        <taxon>Mycobacterium ulcerans group</taxon>
    </lineage>
</organism>
<reference evidence="1 2" key="1">
    <citation type="submission" date="2014-01" db="EMBL/GenBank/DDBJ databases">
        <authorList>
            <person name="Dobos K."/>
            <person name="Lenaerts A."/>
            <person name="Ordway D."/>
            <person name="DeGroote M.A."/>
            <person name="Parker T."/>
            <person name="Sizemore C."/>
            <person name="Tallon L.J."/>
            <person name="Sadzewicz L.K."/>
            <person name="Sengamalay N."/>
            <person name="Fraser C.M."/>
            <person name="Hine E."/>
            <person name="Shefchek K.A."/>
            <person name="Das S.P."/>
            <person name="Tettelin H."/>
        </authorList>
    </citation>
    <scope>NUCLEOTIDE SEQUENCE [LARGE SCALE GENOMIC DNA]</scope>
    <source>
        <strain evidence="1 2">Harvey</strain>
    </source>
</reference>
<accession>A0ABP3AEP0</accession>
<evidence type="ECO:0000313" key="1">
    <source>
        <dbReference type="EMBL" id="EUA88019.1"/>
    </source>
</evidence>
<name>A0ABP3AEP0_MYCUL</name>
<sequence>MHDREFVAEGGPVEPHHGGQVDEVEWIANLGRHGIDVELGSVEYFTYSQRAQTVSVLGPTVVLTLIGIHHFLGDVIDVAEGDLLDAAEYVQDQALVQLQGADLSACDVEYRLVSQPIGAHQRVHRHLALCQAPCVLECGCWRLDVFDSDPVADGGEDRLDIRPDAVMQQSRQQRVLAQFADFADHLGFDRVDKRSHQVTEPRDDFDRPGVDGVLLAVCGHAQTL</sequence>